<keyword evidence="2" id="KW-1185">Reference proteome</keyword>
<evidence type="ECO:0000313" key="2">
    <source>
        <dbReference type="Proteomes" id="UP000281553"/>
    </source>
</evidence>
<protein>
    <submittedName>
        <fullName evidence="1">Uncharacterized protein</fullName>
    </submittedName>
</protein>
<name>A0A3P7RGT2_DIBLA</name>
<proteinExistence type="predicted"/>
<sequence>MKLLLLPSTDFADARERLATLFVKPLSASAAGDQFYHLQQGPQQSADDFAHELERLASRAYASASPDEHDEIILDRFIVGLNDRTLKHYLALSRPKDLRSAFVQCD</sequence>
<accession>A0A3P7RGT2</accession>
<gene>
    <name evidence="1" type="ORF">DILT_LOCUS18041</name>
</gene>
<evidence type="ECO:0000313" key="1">
    <source>
        <dbReference type="EMBL" id="VDN39869.1"/>
    </source>
</evidence>
<dbReference type="EMBL" id="UYRU01096913">
    <property type="protein sequence ID" value="VDN39869.1"/>
    <property type="molecule type" value="Genomic_DNA"/>
</dbReference>
<organism evidence="1 2">
    <name type="scientific">Dibothriocephalus latus</name>
    <name type="common">Fish tapeworm</name>
    <name type="synonym">Diphyllobothrium latum</name>
    <dbReference type="NCBI Taxonomy" id="60516"/>
    <lineage>
        <taxon>Eukaryota</taxon>
        <taxon>Metazoa</taxon>
        <taxon>Spiralia</taxon>
        <taxon>Lophotrochozoa</taxon>
        <taxon>Platyhelminthes</taxon>
        <taxon>Cestoda</taxon>
        <taxon>Eucestoda</taxon>
        <taxon>Diphyllobothriidea</taxon>
        <taxon>Diphyllobothriidae</taxon>
        <taxon>Dibothriocephalus</taxon>
    </lineage>
</organism>
<reference evidence="1 2" key="1">
    <citation type="submission" date="2018-11" db="EMBL/GenBank/DDBJ databases">
        <authorList>
            <consortium name="Pathogen Informatics"/>
        </authorList>
    </citation>
    <scope>NUCLEOTIDE SEQUENCE [LARGE SCALE GENOMIC DNA]</scope>
</reference>
<dbReference type="AlphaFoldDB" id="A0A3P7RGT2"/>
<dbReference type="Proteomes" id="UP000281553">
    <property type="component" value="Unassembled WGS sequence"/>
</dbReference>
<dbReference type="OrthoDB" id="6086417at2759"/>
<feature type="non-terminal residue" evidence="1">
    <location>
        <position position="106"/>
    </location>
</feature>